<evidence type="ECO:0000313" key="11">
    <source>
        <dbReference type="Proteomes" id="UP000218598"/>
    </source>
</evidence>
<sequence>MSTPHRFVAMTYNVWESARWPERADALRAVLELTGPDVLCIQELRPASREVIDAALPTHDRVEDELPGWACEGTIYWRRALFDLVEHGAEHLGQLSPERRLFWVRLRHRPTGSTVLVSTAHFTWQGNPREREEGVSPRVAEARRTVEALERLAPAPDADADDDGEREEREPVLFMGDLNDTVNAIRILRAGGFVDSFTASGSPLVPTHPARPTADGTPQVLDWQFHRGPIRAMTSHVGEYFRGDLAPSDHKPVVVTYAIGGE</sequence>
<protein>
    <recommendedName>
        <fullName evidence="9">Endonuclease/exonuclease/phosphatase domain-containing protein</fullName>
    </recommendedName>
</protein>
<dbReference type="InterPro" id="IPR005135">
    <property type="entry name" value="Endo/exonuclease/phosphatase"/>
</dbReference>
<evidence type="ECO:0000256" key="4">
    <source>
        <dbReference type="ARBA" id="ARBA00022723"/>
    </source>
</evidence>
<dbReference type="PANTHER" id="PTHR15822:SF4">
    <property type="entry name" value="TYROSYL-DNA PHOSPHODIESTERASE 2"/>
    <property type="match status" value="1"/>
</dbReference>
<keyword evidence="5" id="KW-0227">DNA damage</keyword>
<keyword evidence="7" id="KW-0460">Magnesium</keyword>
<dbReference type="OrthoDB" id="9793162at2"/>
<evidence type="ECO:0000256" key="3">
    <source>
        <dbReference type="ARBA" id="ARBA00022722"/>
    </source>
</evidence>
<dbReference type="Proteomes" id="UP000218598">
    <property type="component" value="Unassembled WGS sequence"/>
</dbReference>
<accession>A0A2A3YEF8</accession>
<keyword evidence="6" id="KW-0378">Hydrolase</keyword>
<keyword evidence="4" id="KW-0479">Metal-binding</keyword>
<dbReference type="GO" id="GO:0046872">
    <property type="term" value="F:metal ion binding"/>
    <property type="evidence" value="ECO:0007669"/>
    <property type="project" value="UniProtKB-KW"/>
</dbReference>
<dbReference type="RefSeq" id="WP_096164946.1">
    <property type="nucleotide sequence ID" value="NZ_JBQCXU010000001.1"/>
</dbReference>
<dbReference type="InterPro" id="IPR036691">
    <property type="entry name" value="Endo/exonu/phosph_ase_sf"/>
</dbReference>
<keyword evidence="8" id="KW-0234">DNA repair</keyword>
<evidence type="ECO:0000313" key="10">
    <source>
        <dbReference type="EMBL" id="PCC37667.1"/>
    </source>
</evidence>
<feature type="domain" description="Endonuclease/exonuclease/phosphatase" evidence="9">
    <location>
        <begin position="10"/>
        <end position="250"/>
    </location>
</feature>
<dbReference type="InterPro" id="IPR051547">
    <property type="entry name" value="TDP2-like"/>
</dbReference>
<comment type="cofactor">
    <cofactor evidence="1">
        <name>Mn(2+)</name>
        <dbReference type="ChEBI" id="CHEBI:29035"/>
    </cofactor>
</comment>
<dbReference type="Gene3D" id="3.60.10.10">
    <property type="entry name" value="Endonuclease/exonuclease/phosphatase"/>
    <property type="match status" value="1"/>
</dbReference>
<name>A0A2A3YEF8_9MICO</name>
<gene>
    <name evidence="10" type="ORF">CIK66_18170</name>
</gene>
<dbReference type="SUPFAM" id="SSF56219">
    <property type="entry name" value="DNase I-like"/>
    <property type="match status" value="1"/>
</dbReference>
<evidence type="ECO:0000256" key="2">
    <source>
        <dbReference type="ARBA" id="ARBA00001946"/>
    </source>
</evidence>
<dbReference type="GO" id="GO:0016787">
    <property type="term" value="F:hydrolase activity"/>
    <property type="evidence" value="ECO:0007669"/>
    <property type="project" value="UniProtKB-KW"/>
</dbReference>
<dbReference type="Pfam" id="PF03372">
    <property type="entry name" value="Exo_endo_phos"/>
    <property type="match status" value="1"/>
</dbReference>
<comment type="cofactor">
    <cofactor evidence="2">
        <name>Mg(2+)</name>
        <dbReference type="ChEBI" id="CHEBI:18420"/>
    </cofactor>
</comment>
<dbReference type="EMBL" id="NRGR01000044">
    <property type="protein sequence ID" value="PCC37667.1"/>
    <property type="molecule type" value="Genomic_DNA"/>
</dbReference>
<dbReference type="GO" id="GO:0006281">
    <property type="term" value="P:DNA repair"/>
    <property type="evidence" value="ECO:0007669"/>
    <property type="project" value="UniProtKB-KW"/>
</dbReference>
<evidence type="ECO:0000256" key="5">
    <source>
        <dbReference type="ARBA" id="ARBA00022763"/>
    </source>
</evidence>
<evidence type="ECO:0000256" key="6">
    <source>
        <dbReference type="ARBA" id="ARBA00022801"/>
    </source>
</evidence>
<keyword evidence="11" id="KW-1185">Reference proteome</keyword>
<proteinExistence type="predicted"/>
<evidence type="ECO:0000256" key="1">
    <source>
        <dbReference type="ARBA" id="ARBA00001936"/>
    </source>
</evidence>
<dbReference type="GO" id="GO:0004518">
    <property type="term" value="F:nuclease activity"/>
    <property type="evidence" value="ECO:0007669"/>
    <property type="project" value="UniProtKB-KW"/>
</dbReference>
<evidence type="ECO:0000256" key="8">
    <source>
        <dbReference type="ARBA" id="ARBA00023204"/>
    </source>
</evidence>
<evidence type="ECO:0000256" key="7">
    <source>
        <dbReference type="ARBA" id="ARBA00022842"/>
    </source>
</evidence>
<dbReference type="GeneID" id="95327466"/>
<reference evidence="10 11" key="1">
    <citation type="journal article" date="2017" name="Elife">
        <title>Extensive horizontal gene transfer in cheese-associated bacteria.</title>
        <authorList>
            <person name="Bonham K.S."/>
            <person name="Wolfe B.E."/>
            <person name="Dutton R.J."/>
        </authorList>
    </citation>
    <scope>NUCLEOTIDE SEQUENCE [LARGE SCALE GENOMIC DNA]</scope>
    <source>
        <strain evidence="10 11">341_9</strain>
    </source>
</reference>
<comment type="caution">
    <text evidence="10">The sequence shown here is derived from an EMBL/GenBank/DDBJ whole genome shotgun (WGS) entry which is preliminary data.</text>
</comment>
<dbReference type="AlphaFoldDB" id="A0A2A3YEF8"/>
<organism evidence="10 11">
    <name type="scientific">Brachybacterium alimentarium</name>
    <dbReference type="NCBI Taxonomy" id="47845"/>
    <lineage>
        <taxon>Bacteria</taxon>
        <taxon>Bacillati</taxon>
        <taxon>Actinomycetota</taxon>
        <taxon>Actinomycetes</taxon>
        <taxon>Micrococcales</taxon>
        <taxon>Dermabacteraceae</taxon>
        <taxon>Brachybacterium</taxon>
    </lineage>
</organism>
<dbReference type="PANTHER" id="PTHR15822">
    <property type="entry name" value="TRAF AND TNF RECEPTOR-ASSOCIATED PROTEIN"/>
    <property type="match status" value="1"/>
</dbReference>
<evidence type="ECO:0000259" key="9">
    <source>
        <dbReference type="Pfam" id="PF03372"/>
    </source>
</evidence>
<keyword evidence="3" id="KW-0540">Nuclease</keyword>